<dbReference type="Proteomes" id="UP000307169">
    <property type="component" value="Unassembled WGS sequence"/>
</dbReference>
<protein>
    <submittedName>
        <fullName evidence="1">Uncharacterized protein</fullName>
    </submittedName>
</protein>
<comment type="caution">
    <text evidence="1">The sequence shown here is derived from an EMBL/GenBank/DDBJ whole genome shotgun (WGS) entry which is preliminary data.</text>
</comment>
<sequence>MMFTCHMWRDEQEIAYNNLDKNEADLNQAANDFGYKWEYDHPDNDKACFAFGANLFERVNNGRIVGGNLAVHPQPGQLQVYEDDEDMGLLPIH</sequence>
<dbReference type="EMBL" id="SPRH01000057">
    <property type="protein sequence ID" value="TIB96732.1"/>
    <property type="molecule type" value="Genomic_DNA"/>
</dbReference>
<evidence type="ECO:0000313" key="2">
    <source>
        <dbReference type="Proteomes" id="UP000307169"/>
    </source>
</evidence>
<dbReference type="AlphaFoldDB" id="A0A4V4MKT7"/>
<evidence type="ECO:0000313" key="1">
    <source>
        <dbReference type="EMBL" id="TIB96732.1"/>
    </source>
</evidence>
<reference evidence="1 2" key="1">
    <citation type="submission" date="2019-03" db="EMBL/GenBank/DDBJ databases">
        <title>Sequencing 25 genomes of Wallemia mellicola.</title>
        <authorList>
            <person name="Gostincar C."/>
        </authorList>
    </citation>
    <scope>NUCLEOTIDE SEQUENCE [LARGE SCALE GENOMIC DNA]</scope>
    <source>
        <strain evidence="1 2">EXF-1262</strain>
    </source>
</reference>
<proteinExistence type="predicted"/>
<organism evidence="1 2">
    <name type="scientific">Wallemia mellicola</name>
    <dbReference type="NCBI Taxonomy" id="1708541"/>
    <lineage>
        <taxon>Eukaryota</taxon>
        <taxon>Fungi</taxon>
        <taxon>Dikarya</taxon>
        <taxon>Basidiomycota</taxon>
        <taxon>Wallemiomycotina</taxon>
        <taxon>Wallemiomycetes</taxon>
        <taxon>Wallemiales</taxon>
        <taxon>Wallemiaceae</taxon>
        <taxon>Wallemia</taxon>
    </lineage>
</organism>
<name>A0A4V4MKT7_9BASI</name>
<gene>
    <name evidence="1" type="ORF">E3Q17_03704</name>
</gene>
<accession>A0A4V4MKT7</accession>